<dbReference type="Pfam" id="PF13912">
    <property type="entry name" value="zf-C2H2_6"/>
    <property type="match status" value="1"/>
</dbReference>
<feature type="disulfide bond" evidence="9">
    <location>
        <begin position="55"/>
        <end position="65"/>
    </location>
</feature>
<dbReference type="InParanoid" id="A0A1S3K0J2"/>
<dbReference type="GO" id="GO:0005634">
    <property type="term" value="C:nucleus"/>
    <property type="evidence" value="ECO:0007669"/>
    <property type="project" value="UniProtKB-SubCell"/>
</dbReference>
<evidence type="ECO:0000313" key="12">
    <source>
        <dbReference type="Proteomes" id="UP000085678"/>
    </source>
</evidence>
<feature type="domain" description="C2H2-type" evidence="10">
    <location>
        <begin position="80"/>
        <end position="108"/>
    </location>
</feature>
<evidence type="ECO:0000256" key="9">
    <source>
        <dbReference type="PROSITE-ProRule" id="PRU00196"/>
    </source>
</evidence>
<dbReference type="OrthoDB" id="6137041at2759"/>
<evidence type="ECO:0000256" key="6">
    <source>
        <dbReference type="ARBA" id="ARBA00023157"/>
    </source>
</evidence>
<dbReference type="RefSeq" id="XP_013416148.1">
    <property type="nucleotide sequence ID" value="XM_013560694.1"/>
</dbReference>
<protein>
    <submittedName>
        <fullName evidence="13">Zinc finger protein 34-like</fullName>
    </submittedName>
</protein>
<gene>
    <name evidence="13" type="primary">LOC106177796</name>
</gene>
<accession>A0A1S3K0J2</accession>
<dbReference type="Gene3D" id="3.10.250.10">
    <property type="entry name" value="SRCR-like domain"/>
    <property type="match status" value="1"/>
</dbReference>
<keyword evidence="12" id="KW-1185">Reference proteome</keyword>
<dbReference type="PROSITE" id="PS50157">
    <property type="entry name" value="ZINC_FINGER_C2H2_2"/>
    <property type="match status" value="4"/>
</dbReference>
<dbReference type="FunFam" id="3.30.160.60:FF:000446">
    <property type="entry name" value="Zinc finger protein"/>
    <property type="match status" value="1"/>
</dbReference>
<evidence type="ECO:0000256" key="4">
    <source>
        <dbReference type="ARBA" id="ARBA00022771"/>
    </source>
</evidence>
<evidence type="ECO:0000259" key="10">
    <source>
        <dbReference type="PROSITE" id="PS50157"/>
    </source>
</evidence>
<dbReference type="KEGG" id="lak:106177796"/>
<dbReference type="InterPro" id="IPR036236">
    <property type="entry name" value="Znf_C2H2_sf"/>
</dbReference>
<feature type="domain" description="C2H2-type" evidence="10">
    <location>
        <begin position="167"/>
        <end position="195"/>
    </location>
</feature>
<feature type="domain" description="C2H2-type" evidence="10">
    <location>
        <begin position="108"/>
        <end position="135"/>
    </location>
</feature>
<evidence type="ECO:0000256" key="1">
    <source>
        <dbReference type="ARBA" id="ARBA00004123"/>
    </source>
</evidence>
<reference evidence="13" key="1">
    <citation type="submission" date="2025-08" db="UniProtKB">
        <authorList>
            <consortium name="RefSeq"/>
        </authorList>
    </citation>
    <scope>IDENTIFICATION</scope>
    <source>
        <tissue evidence="13">Gonads</tissue>
    </source>
</reference>
<dbReference type="GO" id="GO:0008270">
    <property type="term" value="F:zinc ion binding"/>
    <property type="evidence" value="ECO:0007669"/>
    <property type="project" value="UniProtKB-KW"/>
</dbReference>
<dbReference type="Proteomes" id="UP000085678">
    <property type="component" value="Unplaced"/>
</dbReference>
<keyword evidence="4 8" id="KW-0863">Zinc-finger</keyword>
<dbReference type="PROSITE" id="PS50287">
    <property type="entry name" value="SRCR_2"/>
    <property type="match status" value="1"/>
</dbReference>
<dbReference type="SMART" id="SM00355">
    <property type="entry name" value="ZnF_C2H2"/>
    <property type="match status" value="4"/>
</dbReference>
<organism evidence="12 13">
    <name type="scientific">Lingula anatina</name>
    <name type="common">Brachiopod</name>
    <name type="synonym">Lingula unguis</name>
    <dbReference type="NCBI Taxonomy" id="7574"/>
    <lineage>
        <taxon>Eukaryota</taxon>
        <taxon>Metazoa</taxon>
        <taxon>Spiralia</taxon>
        <taxon>Lophotrochozoa</taxon>
        <taxon>Brachiopoda</taxon>
        <taxon>Linguliformea</taxon>
        <taxon>Lingulata</taxon>
        <taxon>Lingulida</taxon>
        <taxon>Linguloidea</taxon>
        <taxon>Lingulidae</taxon>
        <taxon>Lingula</taxon>
    </lineage>
</organism>
<dbReference type="Pfam" id="PF00530">
    <property type="entry name" value="SRCR"/>
    <property type="match status" value="1"/>
</dbReference>
<dbReference type="Gene3D" id="3.30.160.60">
    <property type="entry name" value="Classic Zinc Finger"/>
    <property type="match status" value="2"/>
</dbReference>
<dbReference type="PANTHER" id="PTHR16515:SF66">
    <property type="entry name" value="C2H2-TYPE DOMAIN-CONTAINING PROTEIN"/>
    <property type="match status" value="1"/>
</dbReference>
<evidence type="ECO:0000256" key="7">
    <source>
        <dbReference type="ARBA" id="ARBA00023242"/>
    </source>
</evidence>
<comment type="caution">
    <text evidence="9">Lacks conserved residue(s) required for the propagation of feature annotation.</text>
</comment>
<dbReference type="GO" id="GO:0016020">
    <property type="term" value="C:membrane"/>
    <property type="evidence" value="ECO:0007669"/>
    <property type="project" value="InterPro"/>
</dbReference>
<evidence type="ECO:0000313" key="13">
    <source>
        <dbReference type="RefSeq" id="XP_013416148.1"/>
    </source>
</evidence>
<dbReference type="Pfam" id="PF00096">
    <property type="entry name" value="zf-C2H2"/>
    <property type="match status" value="1"/>
</dbReference>
<dbReference type="GeneID" id="106177796"/>
<evidence type="ECO:0000256" key="2">
    <source>
        <dbReference type="ARBA" id="ARBA00022723"/>
    </source>
</evidence>
<dbReference type="SMART" id="SM00202">
    <property type="entry name" value="SR"/>
    <property type="match status" value="1"/>
</dbReference>
<dbReference type="FunFam" id="3.30.160.60:FF:000100">
    <property type="entry name" value="Zinc finger 45-like"/>
    <property type="match status" value="1"/>
</dbReference>
<keyword evidence="6 9" id="KW-1015">Disulfide bond</keyword>
<evidence type="ECO:0000259" key="11">
    <source>
        <dbReference type="PROSITE" id="PS50287"/>
    </source>
</evidence>
<dbReference type="SUPFAM" id="SSF57667">
    <property type="entry name" value="beta-beta-alpha zinc fingers"/>
    <property type="match status" value="1"/>
</dbReference>
<dbReference type="InterPro" id="IPR001190">
    <property type="entry name" value="SRCR"/>
</dbReference>
<feature type="domain" description="C2H2-type" evidence="10">
    <location>
        <begin position="136"/>
        <end position="163"/>
    </location>
</feature>
<dbReference type="InterPro" id="IPR013087">
    <property type="entry name" value="Znf_C2H2_type"/>
</dbReference>
<proteinExistence type="predicted"/>
<keyword evidence="2" id="KW-0479">Metal-binding</keyword>
<evidence type="ECO:0000256" key="5">
    <source>
        <dbReference type="ARBA" id="ARBA00022833"/>
    </source>
</evidence>
<dbReference type="AlphaFoldDB" id="A0A1S3K0J2"/>
<sequence length="303" mass="34157">MLKGSFGTVCQNGWGSSYYNNNNRVVARMLGYQTCTKLYNRGSGTGSILLNNVRCNGHESSLWDCPHDGVRVHNCSTMVHTCNICQKTFLLRKQLIRHKGVDHVVNNHECDVCGAKFSRLDHLKQHRITHSTENAIKCPTCGKGFKLRGNMLRHMRLHSTRLEQPTLRCPECAEVFATPQDRLNHQAEAHPQPGPSSKRKAGSQPDIVSKKIQVGYGAGAILSPDPVSMPEDLLPPDTEPLVRDAYMHHCSSIRTRFSRGNKLQDWYNFRLTSVHPDDLREGLAAVFKDQKTVFKLNVSYGFF</sequence>
<dbReference type="GO" id="GO:0010468">
    <property type="term" value="P:regulation of gene expression"/>
    <property type="evidence" value="ECO:0007669"/>
    <property type="project" value="TreeGrafter"/>
</dbReference>
<dbReference type="PRINTS" id="PR00258">
    <property type="entry name" value="SPERACTRCPTR"/>
</dbReference>
<dbReference type="PANTHER" id="PTHR16515">
    <property type="entry name" value="PR DOMAIN ZINC FINGER PROTEIN"/>
    <property type="match status" value="1"/>
</dbReference>
<keyword evidence="5" id="KW-0862">Zinc</keyword>
<keyword evidence="3" id="KW-0677">Repeat</keyword>
<dbReference type="SUPFAM" id="SSF56487">
    <property type="entry name" value="SRCR-like"/>
    <property type="match status" value="1"/>
</dbReference>
<dbReference type="InterPro" id="IPR050331">
    <property type="entry name" value="Zinc_finger"/>
</dbReference>
<dbReference type="PROSITE" id="PS00028">
    <property type="entry name" value="ZINC_FINGER_C2H2_1"/>
    <property type="match status" value="4"/>
</dbReference>
<comment type="subcellular location">
    <subcellularLocation>
        <location evidence="1">Nucleus</location>
    </subcellularLocation>
</comment>
<keyword evidence="7" id="KW-0539">Nucleus</keyword>
<evidence type="ECO:0000256" key="3">
    <source>
        <dbReference type="ARBA" id="ARBA00022737"/>
    </source>
</evidence>
<name>A0A1S3K0J2_LINAN</name>
<feature type="domain" description="SRCR" evidence="11">
    <location>
        <begin position="1"/>
        <end position="86"/>
    </location>
</feature>
<evidence type="ECO:0000256" key="8">
    <source>
        <dbReference type="PROSITE-ProRule" id="PRU00042"/>
    </source>
</evidence>
<dbReference type="InterPro" id="IPR036772">
    <property type="entry name" value="SRCR-like_dom_sf"/>
</dbReference>